<accession>A0ACA9K004</accession>
<proteinExistence type="predicted"/>
<organism evidence="1 2">
    <name type="scientific">Cetraspora pellucida</name>
    <dbReference type="NCBI Taxonomy" id="1433469"/>
    <lineage>
        <taxon>Eukaryota</taxon>
        <taxon>Fungi</taxon>
        <taxon>Fungi incertae sedis</taxon>
        <taxon>Mucoromycota</taxon>
        <taxon>Glomeromycotina</taxon>
        <taxon>Glomeromycetes</taxon>
        <taxon>Diversisporales</taxon>
        <taxon>Gigasporaceae</taxon>
        <taxon>Cetraspora</taxon>
    </lineage>
</organism>
<name>A0ACA9K004_9GLOM</name>
<dbReference type="Proteomes" id="UP000789366">
    <property type="component" value="Unassembled WGS sequence"/>
</dbReference>
<dbReference type="EMBL" id="CAJVPW010000136">
    <property type="protein sequence ID" value="CAG8444248.1"/>
    <property type="molecule type" value="Genomic_DNA"/>
</dbReference>
<sequence length="348" mass="40109">MSNNLQLFFQDLQQRGIVANVANLDNFYQLELEPKKKVVYLGIDCTGERLHIGHLFLLIQTIRFAKEGFQILLVLGGATSKIGDPSDKNEERPLLAIEKIENYQAKIKAQIERILIKSKKREKNDLAPLEQFYAENPKLLNDIYQILGSFSPENKTFAFNFPLLADSSGKKISKSESGKQALWLDSEHKVFFDFFRNMPDEQAKIYIKQFTFLSESQINEALMAQWIERLFAEQEVGGSIPPKRAMLSTTKDKEVRKSKNYNYMPTLNLKNIAITQKEDKNLNPYYLIIDKDTNNAYFCFSGAVKSGWEDLTNNYESIHEVELEFETNERGNNKVTSLYAIKEEEIIA</sequence>
<gene>
    <name evidence="1" type="ORF">SPELUC_LOCUS392</name>
</gene>
<comment type="caution">
    <text evidence="1">The sequence shown here is derived from an EMBL/GenBank/DDBJ whole genome shotgun (WGS) entry which is preliminary data.</text>
</comment>
<evidence type="ECO:0000313" key="2">
    <source>
        <dbReference type="Proteomes" id="UP000789366"/>
    </source>
</evidence>
<keyword evidence="2" id="KW-1185">Reference proteome</keyword>
<protein>
    <submittedName>
        <fullName evidence="1">16917_t:CDS:1</fullName>
    </submittedName>
</protein>
<evidence type="ECO:0000313" key="1">
    <source>
        <dbReference type="EMBL" id="CAG8444248.1"/>
    </source>
</evidence>
<reference evidence="1" key="1">
    <citation type="submission" date="2021-06" db="EMBL/GenBank/DDBJ databases">
        <authorList>
            <person name="Kallberg Y."/>
            <person name="Tangrot J."/>
            <person name="Rosling A."/>
        </authorList>
    </citation>
    <scope>NUCLEOTIDE SEQUENCE</scope>
    <source>
        <strain evidence="1">28 12/20/2015</strain>
    </source>
</reference>